<comment type="catalytic activity">
    <reaction evidence="1">
        <text>ATP + protein L-histidine = ADP + protein N-phospho-L-histidine.</text>
        <dbReference type="EC" id="2.7.13.3"/>
    </reaction>
</comment>
<dbReference type="GO" id="GO:0005524">
    <property type="term" value="F:ATP binding"/>
    <property type="evidence" value="ECO:0007669"/>
    <property type="project" value="UniProtKB-KW"/>
</dbReference>
<dbReference type="Pfam" id="PF00672">
    <property type="entry name" value="HAMP"/>
    <property type="match status" value="1"/>
</dbReference>
<dbReference type="PROSITE" id="PS50885">
    <property type="entry name" value="HAMP"/>
    <property type="match status" value="1"/>
</dbReference>
<gene>
    <name evidence="18" type="ORF">SAMN05216231_3482</name>
</gene>
<dbReference type="InterPro" id="IPR004358">
    <property type="entry name" value="Sig_transdc_His_kin-like_C"/>
</dbReference>
<dbReference type="GO" id="GO:0000155">
    <property type="term" value="F:phosphorelay sensor kinase activity"/>
    <property type="evidence" value="ECO:0007669"/>
    <property type="project" value="InterPro"/>
</dbReference>
<keyword evidence="10 18" id="KW-0418">Kinase</keyword>
<dbReference type="SUPFAM" id="SSF47384">
    <property type="entry name" value="Homodimeric domain of signal transducing histidine kinase"/>
    <property type="match status" value="1"/>
</dbReference>
<name>A0A1H1FY24_9BACI</name>
<evidence type="ECO:0000256" key="5">
    <source>
        <dbReference type="ARBA" id="ARBA00022475"/>
    </source>
</evidence>
<keyword evidence="14 15" id="KW-0472">Membrane</keyword>
<evidence type="ECO:0000256" key="13">
    <source>
        <dbReference type="ARBA" id="ARBA00023012"/>
    </source>
</evidence>
<dbReference type="RefSeq" id="WP_092494206.1">
    <property type="nucleotide sequence ID" value="NZ_FNKD01000004.1"/>
</dbReference>
<evidence type="ECO:0000256" key="4">
    <source>
        <dbReference type="ARBA" id="ARBA00015735"/>
    </source>
</evidence>
<dbReference type="InterPro" id="IPR003594">
    <property type="entry name" value="HATPase_dom"/>
</dbReference>
<evidence type="ECO:0000256" key="8">
    <source>
        <dbReference type="ARBA" id="ARBA00022692"/>
    </source>
</evidence>
<evidence type="ECO:0000256" key="7">
    <source>
        <dbReference type="ARBA" id="ARBA00022679"/>
    </source>
</evidence>
<dbReference type="PRINTS" id="PR00344">
    <property type="entry name" value="BCTRLSENSOR"/>
</dbReference>
<evidence type="ECO:0000256" key="6">
    <source>
        <dbReference type="ARBA" id="ARBA00022553"/>
    </source>
</evidence>
<dbReference type="FunFam" id="1.10.287.130:FF:000001">
    <property type="entry name" value="Two-component sensor histidine kinase"/>
    <property type="match status" value="1"/>
</dbReference>
<dbReference type="SUPFAM" id="SSF55874">
    <property type="entry name" value="ATPase domain of HSP90 chaperone/DNA topoisomerase II/histidine kinase"/>
    <property type="match status" value="1"/>
</dbReference>
<dbReference type="PANTHER" id="PTHR45436:SF5">
    <property type="entry name" value="SENSOR HISTIDINE KINASE TRCS"/>
    <property type="match status" value="1"/>
</dbReference>
<dbReference type="CDD" id="cd00082">
    <property type="entry name" value="HisKA"/>
    <property type="match status" value="1"/>
</dbReference>
<feature type="domain" description="Histidine kinase" evidence="16">
    <location>
        <begin position="238"/>
        <end position="448"/>
    </location>
</feature>
<dbReference type="SMART" id="SM00388">
    <property type="entry name" value="HisKA"/>
    <property type="match status" value="1"/>
</dbReference>
<feature type="transmembrane region" description="Helical" evidence="15">
    <location>
        <begin position="152"/>
        <end position="174"/>
    </location>
</feature>
<protein>
    <recommendedName>
        <fullName evidence="4">Signal transduction histidine-protein kinase ArlS</fullName>
        <ecNumber evidence="3">2.7.13.3</ecNumber>
    </recommendedName>
</protein>
<evidence type="ECO:0000256" key="12">
    <source>
        <dbReference type="ARBA" id="ARBA00022989"/>
    </source>
</evidence>
<evidence type="ECO:0000313" key="19">
    <source>
        <dbReference type="Proteomes" id="UP000199444"/>
    </source>
</evidence>
<keyword evidence="13" id="KW-0902">Two-component regulatory system</keyword>
<proteinExistence type="predicted"/>
<dbReference type="PROSITE" id="PS50109">
    <property type="entry name" value="HIS_KIN"/>
    <property type="match status" value="1"/>
</dbReference>
<dbReference type="InterPro" id="IPR036097">
    <property type="entry name" value="HisK_dim/P_sf"/>
</dbReference>
<dbReference type="CDD" id="cd06225">
    <property type="entry name" value="HAMP"/>
    <property type="match status" value="1"/>
</dbReference>
<dbReference type="InterPro" id="IPR050428">
    <property type="entry name" value="TCS_sensor_his_kinase"/>
</dbReference>
<dbReference type="InterPro" id="IPR005467">
    <property type="entry name" value="His_kinase_dom"/>
</dbReference>
<dbReference type="Pfam" id="PF00512">
    <property type="entry name" value="HisKA"/>
    <property type="match status" value="1"/>
</dbReference>
<reference evidence="18 19" key="1">
    <citation type="submission" date="2016-10" db="EMBL/GenBank/DDBJ databases">
        <authorList>
            <person name="de Groot N.N."/>
        </authorList>
    </citation>
    <scope>NUCLEOTIDE SEQUENCE [LARGE SCALE GENOMIC DNA]</scope>
    <source>
        <strain evidence="18 19">CGMCC 1.10449</strain>
    </source>
</reference>
<evidence type="ECO:0000259" key="17">
    <source>
        <dbReference type="PROSITE" id="PS50885"/>
    </source>
</evidence>
<dbReference type="Gene3D" id="3.30.565.10">
    <property type="entry name" value="Histidine kinase-like ATPase, C-terminal domain"/>
    <property type="match status" value="1"/>
</dbReference>
<dbReference type="PANTHER" id="PTHR45436">
    <property type="entry name" value="SENSOR HISTIDINE KINASE YKOH"/>
    <property type="match status" value="1"/>
</dbReference>
<dbReference type="EC" id="2.7.13.3" evidence="3"/>
<comment type="subcellular location">
    <subcellularLocation>
        <location evidence="2">Cell membrane</location>
        <topology evidence="2">Multi-pass membrane protein</topology>
    </subcellularLocation>
</comment>
<keyword evidence="5" id="KW-1003">Cell membrane</keyword>
<feature type="transmembrane region" description="Helical" evidence="15">
    <location>
        <begin position="12"/>
        <end position="30"/>
    </location>
</feature>
<dbReference type="InterPro" id="IPR036890">
    <property type="entry name" value="HATPase_C_sf"/>
</dbReference>
<dbReference type="Gene3D" id="1.10.287.130">
    <property type="match status" value="1"/>
</dbReference>
<dbReference type="Pfam" id="PF02518">
    <property type="entry name" value="HATPase_c"/>
    <property type="match status" value="1"/>
</dbReference>
<dbReference type="STRING" id="553311.SAMN05216231_3482"/>
<keyword evidence="19" id="KW-1185">Reference proteome</keyword>
<dbReference type="EMBL" id="FNKD01000004">
    <property type="protein sequence ID" value="SDR05843.1"/>
    <property type="molecule type" value="Genomic_DNA"/>
</dbReference>
<sequence>MKLSAKIRLFSSLFMLVLILLVNTSIYYLFKNISINSELDEMTSQTNEIVKTLNSNPEIARSELLRAYLPTDGMIRVIEENDDRLLLTLTKKDSFTELPASFVKTESNSIIHLENQANFVTISKPIIWENGEIVTLQVYKQLVAHTETMQTLFYVLIVASAIMLIPTIIAGVFLSRFILNPIKALTAAMKENITNTKWKKLYVEYRSRDELYEMENTFNTMIEYLKDNFEKQETFVSDASHELKTPISIVKSYAELLERRGQGNPELFNESIQAIESEADRMQKLVEQMLLLARNQEKDAHEQINIVDICMETVAKFTGAYEREIILETAKDVLYMNGSQDQLQQVIYILIDNALKYSDGTVKLTIREKNTHVMVNVQDSGQGIPNEEQEKIFDRFYRMEKSRNRDLGGTGLGLSIAKTIVAAHDGSLRVTSEAGKGSTFMMEFPIVKEG</sequence>
<dbReference type="InterPro" id="IPR003661">
    <property type="entry name" value="HisK_dim/P_dom"/>
</dbReference>
<dbReference type="AlphaFoldDB" id="A0A1H1FY24"/>
<dbReference type="Gene3D" id="6.10.340.10">
    <property type="match status" value="1"/>
</dbReference>
<dbReference type="CDD" id="cd00075">
    <property type="entry name" value="HATPase"/>
    <property type="match status" value="1"/>
</dbReference>
<keyword evidence="12 15" id="KW-1133">Transmembrane helix</keyword>
<evidence type="ECO:0000256" key="10">
    <source>
        <dbReference type="ARBA" id="ARBA00022777"/>
    </source>
</evidence>
<evidence type="ECO:0000313" key="18">
    <source>
        <dbReference type="EMBL" id="SDR05843.1"/>
    </source>
</evidence>
<accession>A0A1H1FY24</accession>
<keyword evidence="8 15" id="KW-0812">Transmembrane</keyword>
<dbReference type="InterPro" id="IPR041610">
    <property type="entry name" value="ArlS_N"/>
</dbReference>
<dbReference type="InterPro" id="IPR003660">
    <property type="entry name" value="HAMP_dom"/>
</dbReference>
<keyword evidence="7" id="KW-0808">Transferase</keyword>
<evidence type="ECO:0000256" key="2">
    <source>
        <dbReference type="ARBA" id="ARBA00004651"/>
    </source>
</evidence>
<evidence type="ECO:0000256" key="11">
    <source>
        <dbReference type="ARBA" id="ARBA00022840"/>
    </source>
</evidence>
<dbReference type="Proteomes" id="UP000199444">
    <property type="component" value="Unassembled WGS sequence"/>
</dbReference>
<keyword evidence="6" id="KW-0597">Phosphoprotein</keyword>
<dbReference type="FunFam" id="3.30.565.10:FF:000006">
    <property type="entry name" value="Sensor histidine kinase WalK"/>
    <property type="match status" value="1"/>
</dbReference>
<evidence type="ECO:0000256" key="14">
    <source>
        <dbReference type="ARBA" id="ARBA00023136"/>
    </source>
</evidence>
<organism evidence="18 19">
    <name type="scientific">Virgibacillus salinus</name>
    <dbReference type="NCBI Taxonomy" id="553311"/>
    <lineage>
        <taxon>Bacteria</taxon>
        <taxon>Bacillati</taxon>
        <taxon>Bacillota</taxon>
        <taxon>Bacilli</taxon>
        <taxon>Bacillales</taxon>
        <taxon>Bacillaceae</taxon>
        <taxon>Virgibacillus</taxon>
    </lineage>
</organism>
<evidence type="ECO:0000256" key="3">
    <source>
        <dbReference type="ARBA" id="ARBA00012438"/>
    </source>
</evidence>
<evidence type="ECO:0000259" key="16">
    <source>
        <dbReference type="PROSITE" id="PS50109"/>
    </source>
</evidence>
<dbReference type="SMART" id="SM00387">
    <property type="entry name" value="HATPase_c"/>
    <property type="match status" value="1"/>
</dbReference>
<dbReference type="GO" id="GO:0005886">
    <property type="term" value="C:plasma membrane"/>
    <property type="evidence" value="ECO:0007669"/>
    <property type="project" value="UniProtKB-SubCell"/>
</dbReference>
<evidence type="ECO:0000256" key="9">
    <source>
        <dbReference type="ARBA" id="ARBA00022741"/>
    </source>
</evidence>
<dbReference type="Pfam" id="PF18719">
    <property type="entry name" value="ArlS_N"/>
    <property type="match status" value="1"/>
</dbReference>
<keyword evidence="11" id="KW-0067">ATP-binding</keyword>
<evidence type="ECO:0000256" key="1">
    <source>
        <dbReference type="ARBA" id="ARBA00000085"/>
    </source>
</evidence>
<feature type="domain" description="HAMP" evidence="17">
    <location>
        <begin position="176"/>
        <end position="230"/>
    </location>
</feature>
<evidence type="ECO:0000256" key="15">
    <source>
        <dbReference type="SAM" id="Phobius"/>
    </source>
</evidence>
<keyword evidence="9" id="KW-0547">Nucleotide-binding</keyword>